<evidence type="ECO:0000256" key="1">
    <source>
        <dbReference type="SAM" id="SignalP"/>
    </source>
</evidence>
<dbReference type="Proteomes" id="UP001417504">
    <property type="component" value="Unassembled WGS sequence"/>
</dbReference>
<dbReference type="EMBL" id="JBBNAE010000005">
    <property type="protein sequence ID" value="KAK9123130.1"/>
    <property type="molecule type" value="Genomic_DNA"/>
</dbReference>
<protein>
    <submittedName>
        <fullName evidence="2">Uncharacterized protein</fullName>
    </submittedName>
</protein>
<dbReference type="AlphaFoldDB" id="A0AAP0NZ78"/>
<evidence type="ECO:0000313" key="3">
    <source>
        <dbReference type="Proteomes" id="UP001417504"/>
    </source>
</evidence>
<feature type="signal peptide" evidence="1">
    <location>
        <begin position="1"/>
        <end position="17"/>
    </location>
</feature>
<comment type="caution">
    <text evidence="2">The sequence shown here is derived from an EMBL/GenBank/DDBJ whole genome shotgun (WGS) entry which is preliminary data.</text>
</comment>
<proteinExistence type="predicted"/>
<reference evidence="2 3" key="1">
    <citation type="submission" date="2024-01" db="EMBL/GenBank/DDBJ databases">
        <title>Genome assemblies of Stephania.</title>
        <authorList>
            <person name="Yang L."/>
        </authorList>
    </citation>
    <scope>NUCLEOTIDE SEQUENCE [LARGE SCALE GENOMIC DNA]</scope>
    <source>
        <strain evidence="2">QJT</strain>
        <tissue evidence="2">Leaf</tissue>
    </source>
</reference>
<accession>A0AAP0NZ78</accession>
<organism evidence="2 3">
    <name type="scientific">Stephania japonica</name>
    <dbReference type="NCBI Taxonomy" id="461633"/>
    <lineage>
        <taxon>Eukaryota</taxon>
        <taxon>Viridiplantae</taxon>
        <taxon>Streptophyta</taxon>
        <taxon>Embryophyta</taxon>
        <taxon>Tracheophyta</taxon>
        <taxon>Spermatophyta</taxon>
        <taxon>Magnoliopsida</taxon>
        <taxon>Ranunculales</taxon>
        <taxon>Menispermaceae</taxon>
        <taxon>Menispermoideae</taxon>
        <taxon>Cissampelideae</taxon>
        <taxon>Stephania</taxon>
    </lineage>
</organism>
<sequence>MPFFFFFGWNMMPFIYAHELVIGYSKVIGARYHPDTGNIEGNVVINGFDLKGEMFSLIAGYQEVNLNSCSIEDARKCVADCLIAYKIKGNILLCENATISDAC</sequence>
<evidence type="ECO:0000313" key="2">
    <source>
        <dbReference type="EMBL" id="KAK9123130.1"/>
    </source>
</evidence>
<keyword evidence="3" id="KW-1185">Reference proteome</keyword>
<feature type="chain" id="PRO_5043030872" evidence="1">
    <location>
        <begin position="18"/>
        <end position="103"/>
    </location>
</feature>
<keyword evidence="1" id="KW-0732">Signal</keyword>
<gene>
    <name evidence="2" type="ORF">Sjap_012732</name>
</gene>
<name>A0AAP0NZ78_9MAGN</name>